<gene>
    <name evidence="4" type="primary">fba_3</name>
    <name evidence="5" type="ORF">DXC39_08040</name>
    <name evidence="4" type="ORF">ERS852407_03066</name>
</gene>
<proteinExistence type="predicted"/>
<dbReference type="NCBIfam" id="TIGR00167">
    <property type="entry name" value="cbbA"/>
    <property type="match status" value="1"/>
</dbReference>
<dbReference type="InterPro" id="IPR000771">
    <property type="entry name" value="FBA_II"/>
</dbReference>
<evidence type="ECO:0000313" key="4">
    <source>
        <dbReference type="EMBL" id="CUO51580.1"/>
    </source>
</evidence>
<feature type="binding site" evidence="2">
    <location>
        <begin position="209"/>
        <end position="211"/>
    </location>
    <ligand>
        <name>dihydroxyacetone phosphate</name>
        <dbReference type="ChEBI" id="CHEBI:57642"/>
    </ligand>
</feature>
<dbReference type="GO" id="GO:0009025">
    <property type="term" value="F:tagatose-bisphosphate aldolase activity"/>
    <property type="evidence" value="ECO:0007669"/>
    <property type="project" value="UniProtKB-EC"/>
</dbReference>
<dbReference type="GO" id="GO:0004332">
    <property type="term" value="F:fructose-bisphosphate aldolase activity"/>
    <property type="evidence" value="ECO:0007669"/>
    <property type="project" value="UniProtKB-EC"/>
</dbReference>
<feature type="binding site" evidence="2">
    <location>
        <begin position="230"/>
        <end position="233"/>
    </location>
    <ligand>
        <name>dihydroxyacetone phosphate</name>
        <dbReference type="ChEBI" id="CHEBI:57642"/>
    </ligand>
</feature>
<dbReference type="AlphaFoldDB" id="A0A174FST1"/>
<dbReference type="SUPFAM" id="SSF51569">
    <property type="entry name" value="Aldolase"/>
    <property type="match status" value="1"/>
</dbReference>
<feature type="active site" description="Proton donor" evidence="1">
    <location>
        <position position="82"/>
    </location>
</feature>
<feature type="binding site" evidence="3">
    <location>
        <position position="83"/>
    </location>
    <ligand>
        <name>Zn(2+)</name>
        <dbReference type="ChEBI" id="CHEBI:29105"/>
        <label>1</label>
        <note>catalytic</note>
    </ligand>
</feature>
<keyword evidence="4" id="KW-0456">Lyase</keyword>
<dbReference type="RefSeq" id="WP_055656441.1">
    <property type="nucleotide sequence ID" value="NZ_CABIXC010000007.1"/>
</dbReference>
<evidence type="ECO:0000256" key="3">
    <source>
        <dbReference type="PIRSR" id="PIRSR001359-3"/>
    </source>
</evidence>
<dbReference type="InterPro" id="IPR013785">
    <property type="entry name" value="Aldolase_TIM"/>
</dbReference>
<dbReference type="GO" id="GO:0008270">
    <property type="term" value="F:zinc ion binding"/>
    <property type="evidence" value="ECO:0007669"/>
    <property type="project" value="InterPro"/>
</dbReference>
<dbReference type="Proteomes" id="UP000261257">
    <property type="component" value="Unassembled WGS sequence"/>
</dbReference>
<comment type="cofactor">
    <cofactor evidence="3">
        <name>Zn(2+)</name>
        <dbReference type="ChEBI" id="CHEBI:29105"/>
    </cofactor>
    <text evidence="3">Binds 2 Zn(2+) ions per subunit. One is catalytic and the other provides a structural contribution.</text>
</comment>
<evidence type="ECO:0000313" key="6">
    <source>
        <dbReference type="Proteomes" id="UP000095651"/>
    </source>
</evidence>
<organism evidence="4 6">
    <name type="scientific">Hungatella hathewayi</name>
    <dbReference type="NCBI Taxonomy" id="154046"/>
    <lineage>
        <taxon>Bacteria</taxon>
        <taxon>Bacillati</taxon>
        <taxon>Bacillota</taxon>
        <taxon>Clostridia</taxon>
        <taxon>Lachnospirales</taxon>
        <taxon>Lachnospiraceae</taxon>
        <taxon>Hungatella</taxon>
    </lineage>
</organism>
<dbReference type="EC" id="4.1.2.13" evidence="4"/>
<feature type="binding site" evidence="3">
    <location>
        <position position="178"/>
    </location>
    <ligand>
        <name>Zn(2+)</name>
        <dbReference type="ChEBI" id="CHEBI:29105"/>
        <label>1</label>
        <note>catalytic</note>
    </ligand>
</feature>
<name>A0A174FST1_9FIRM</name>
<dbReference type="GO" id="GO:0005975">
    <property type="term" value="P:carbohydrate metabolic process"/>
    <property type="evidence" value="ECO:0007669"/>
    <property type="project" value="InterPro"/>
</dbReference>
<keyword evidence="3" id="KW-0479">Metal-binding</keyword>
<reference evidence="5 7" key="2">
    <citation type="submission" date="2018-08" db="EMBL/GenBank/DDBJ databases">
        <title>A genome reference for cultivated species of the human gut microbiota.</title>
        <authorList>
            <person name="Zou Y."/>
            <person name="Xue W."/>
            <person name="Luo G."/>
        </authorList>
    </citation>
    <scope>NUCLEOTIDE SEQUENCE [LARGE SCALE GENOMIC DNA]</scope>
    <source>
        <strain evidence="5 7">TF05-11AC</strain>
    </source>
</reference>
<dbReference type="InterPro" id="IPR050246">
    <property type="entry name" value="Class_II_FBP_aldolase"/>
</dbReference>
<dbReference type="PIRSF" id="PIRSF001359">
    <property type="entry name" value="F_bP_aldolase_II"/>
    <property type="match status" value="1"/>
</dbReference>
<feature type="binding site" evidence="3">
    <location>
        <position position="208"/>
    </location>
    <ligand>
        <name>Zn(2+)</name>
        <dbReference type="ChEBI" id="CHEBI:29105"/>
        <label>1</label>
        <note>catalytic</note>
    </ligand>
</feature>
<feature type="binding site" evidence="3">
    <location>
        <position position="104"/>
    </location>
    <ligand>
        <name>Zn(2+)</name>
        <dbReference type="ChEBI" id="CHEBI:29105"/>
        <label>2</label>
    </ligand>
</feature>
<evidence type="ECO:0000256" key="1">
    <source>
        <dbReference type="PIRSR" id="PIRSR001359-1"/>
    </source>
</evidence>
<dbReference type="EC" id="4.1.2.40" evidence="4"/>
<evidence type="ECO:0000313" key="7">
    <source>
        <dbReference type="Proteomes" id="UP000261257"/>
    </source>
</evidence>
<evidence type="ECO:0000256" key="2">
    <source>
        <dbReference type="PIRSR" id="PIRSR001359-2"/>
    </source>
</evidence>
<evidence type="ECO:0000313" key="5">
    <source>
        <dbReference type="EMBL" id="RGM07009.1"/>
    </source>
</evidence>
<keyword evidence="3" id="KW-0862">Zinc</keyword>
<dbReference type="Gene3D" id="3.20.20.70">
    <property type="entry name" value="Aldolase class I"/>
    <property type="match status" value="1"/>
</dbReference>
<feature type="binding site" evidence="3">
    <location>
        <position position="134"/>
    </location>
    <ligand>
        <name>Zn(2+)</name>
        <dbReference type="ChEBI" id="CHEBI:29105"/>
        <label>2</label>
    </ligand>
</feature>
<dbReference type="Pfam" id="PF01116">
    <property type="entry name" value="F_bP_aldolase"/>
    <property type="match status" value="1"/>
</dbReference>
<accession>A0A174FST1</accession>
<dbReference type="PANTHER" id="PTHR30304:SF0">
    <property type="entry name" value="D-TAGATOSE-1,6-BISPHOSPHATE ALDOLASE SUBUNIT GATY-RELATED"/>
    <property type="match status" value="1"/>
</dbReference>
<feature type="binding site" evidence="2">
    <location>
        <position position="179"/>
    </location>
    <ligand>
        <name>dihydroxyacetone phosphate</name>
        <dbReference type="ChEBI" id="CHEBI:57642"/>
    </ligand>
</feature>
<protein>
    <submittedName>
        <fullName evidence="5">Class II fructose-bisphosphate aldolase</fullName>
    </submittedName>
    <submittedName>
        <fullName evidence="4">Ketose-bisphosphate aldolase</fullName>
        <ecNumber evidence="4">4.1.2.13</ecNumber>
        <ecNumber evidence="4">4.1.2.40</ecNumber>
    </submittedName>
</protein>
<reference evidence="4 6" key="1">
    <citation type="submission" date="2015-09" db="EMBL/GenBank/DDBJ databases">
        <authorList>
            <consortium name="Pathogen Informatics"/>
        </authorList>
    </citation>
    <scope>NUCLEOTIDE SEQUENCE [LARGE SCALE GENOMIC DNA]</scope>
    <source>
        <strain evidence="4 6">2789STDY5608850</strain>
    </source>
</reference>
<dbReference type="CDD" id="cd00947">
    <property type="entry name" value="TBP_aldolase_IIB"/>
    <property type="match status" value="1"/>
</dbReference>
<dbReference type="Proteomes" id="UP000095651">
    <property type="component" value="Unassembled WGS sequence"/>
</dbReference>
<dbReference type="EMBL" id="QSSQ01000004">
    <property type="protein sequence ID" value="RGM07009.1"/>
    <property type="molecule type" value="Genomic_DNA"/>
</dbReference>
<sequence>MFVSMKEMLNHAHENKYAVMAVNCVNMEQVKACVESAEEECSPIILNISPRQMREHGHSYVLTPMVRSIAERAAVPVAFNLDHGAAYQDFVTALQSGFSSVMIDASSCDFEENVRRTQMIAALAHGCGKSCEAELGHVGNADAGDDSNSDYYTNPEQAREFVKRTHCDCLAVAIGTAHGSYPKGMIPKLDFERLTLLANTLDIPLVLHGGSGAGEENIRKAVACGINKINVNTDVMAHAVAETGRALKENPEYGYMDLCMRCEDAMKDFIKSYMRMIGSSMRYTFGSTAGAEFD</sequence>
<dbReference type="PANTHER" id="PTHR30304">
    <property type="entry name" value="D-TAGATOSE-1,6-BISPHOSPHATE ALDOLASE"/>
    <property type="match status" value="1"/>
</dbReference>
<dbReference type="EMBL" id="CYZE01000007">
    <property type="protein sequence ID" value="CUO51580.1"/>
    <property type="molecule type" value="Genomic_DNA"/>
</dbReference>